<dbReference type="PROSITE" id="PS51450">
    <property type="entry name" value="LRR"/>
    <property type="match status" value="4"/>
</dbReference>
<reference evidence="13" key="1">
    <citation type="submission" date="2013-09" db="EMBL/GenBank/DDBJ databases">
        <title>Corchorus olitorius genome sequencing.</title>
        <authorList>
            <person name="Alam M."/>
            <person name="Haque M.S."/>
            <person name="Islam M.S."/>
            <person name="Emdad E.M."/>
            <person name="Islam M.M."/>
            <person name="Ahmed B."/>
            <person name="Halim A."/>
            <person name="Hossen Q.M.M."/>
            <person name="Hossain M.Z."/>
            <person name="Ahmed R."/>
            <person name="Khan M.M."/>
            <person name="Islam R."/>
            <person name="Rashid M.M."/>
            <person name="Khan S.A."/>
            <person name="Rahman M.S."/>
            <person name="Alam M."/>
            <person name="Yahiya A.S."/>
            <person name="Khan M.S."/>
            <person name="Azam M.S."/>
            <person name="Haque T."/>
            <person name="Lashkar M.Z.H."/>
            <person name="Akhand A.I."/>
            <person name="Morshed G."/>
            <person name="Roy S."/>
            <person name="Uddin K.S."/>
            <person name="Rabeya T."/>
            <person name="Hossain A.S."/>
            <person name="Chowdhury A."/>
            <person name="Snigdha A.R."/>
            <person name="Mortoza M.S."/>
            <person name="Matin S.A."/>
            <person name="Hoque S.M.E."/>
            <person name="Islam M.K."/>
            <person name="Roy D.K."/>
            <person name="Haider R."/>
            <person name="Moosa M.M."/>
            <person name="Elias S.M."/>
            <person name="Hasan A.M."/>
            <person name="Jahan S."/>
            <person name="Shafiuddin M."/>
            <person name="Mahmood N."/>
            <person name="Shommy N.S."/>
        </authorList>
    </citation>
    <scope>NUCLEOTIDE SEQUENCE [LARGE SCALE GENOMIC DNA]</scope>
    <source>
        <strain evidence="13">cv. O-4</strain>
    </source>
</reference>
<keyword evidence="3" id="KW-0433">Leucine-rich repeat</keyword>
<evidence type="ECO:0000256" key="6">
    <source>
        <dbReference type="ARBA" id="ARBA00022737"/>
    </source>
</evidence>
<dbReference type="OrthoDB" id="442066at2759"/>
<dbReference type="InterPro" id="IPR001611">
    <property type="entry name" value="Leu-rich_rpt"/>
</dbReference>
<dbReference type="SMART" id="SM00369">
    <property type="entry name" value="LRR_TYP"/>
    <property type="match status" value="10"/>
</dbReference>
<dbReference type="SUPFAM" id="SSF52047">
    <property type="entry name" value="RNI-like"/>
    <property type="match status" value="1"/>
</dbReference>
<dbReference type="PRINTS" id="PR00019">
    <property type="entry name" value="LEURICHRPT"/>
</dbReference>
<dbReference type="AlphaFoldDB" id="A0A1R3I1Y0"/>
<evidence type="ECO:0000256" key="7">
    <source>
        <dbReference type="ARBA" id="ARBA00022989"/>
    </source>
</evidence>
<evidence type="ECO:0000256" key="8">
    <source>
        <dbReference type="ARBA" id="ARBA00023136"/>
    </source>
</evidence>
<dbReference type="InterPro" id="IPR003591">
    <property type="entry name" value="Leu-rich_rpt_typical-subtyp"/>
</dbReference>
<comment type="caution">
    <text evidence="12">The sequence shown here is derived from an EMBL/GenBank/DDBJ whole genome shotgun (WGS) entry which is preliminary data.</text>
</comment>
<sequence>MPPRRELSLLHFKTTLSLDFSYYPGFACDSTSPPKTNSWNETTNCCLWEGVTCDKVTAHVVALDLSCSWLIGSLPPPKKPLFLPPRLQRLNFARNNLDGSISSAATLLSQLSLTHLDLSYNYFSGPISTSFLSQFVSLTYLDLSFNQFSGSIPSEISLLSNLVSLDLASNDELTLDEHSFDLLARNLSKLTNLNFGDIDMSCVPPPSLLNLTSTLKHLSLSSCELDGELPSEVFRFPYLQYLDLSWNQNLTGYLPKSNNWTSPLKHLDLAYCNFEGEIPASLGNLTQITFLALEGVLPSHSGLQNLDGLHLSDNLISGEVPSWLFALPSFRILDLSNNKLLSLPTDDQIQNPSSLKEIYLRSNHIHGSIPSFLFHHLVNLTQLDLSSNNLSGVITSDMLAKAKSLHTLDLSSNSQLSLTNSHIHHDNYTFNELYNVTLSSCNITRFPSFLQTAKKLRYLDLSNNKIEGSISKWDSEGWEQLTELYLSHNSLTSVEQYWPGQKLQTLDVSSNQLHGEIPTSFCNMSSLQSLDLSVNNLGGIIPSCLATSPPFRELRLQLNNFHGQIPAFESGALRTLALNDNQLEGLLPRSLDLIDFMVPFENVIAPSSFPRLEIIDLSQNVFTGTLPPNLLNLTSMKYERGPCKFDSDESEGCTFLLPDQNYVEIVMKKLQLKMNVGPDVMGFTIIDFSDNQFYGGIPEVLGELGALLVLNLSHNHFHPTNTGAYGST</sequence>
<dbReference type="Gene3D" id="3.80.10.10">
    <property type="entry name" value="Ribonuclease Inhibitor"/>
    <property type="match status" value="4"/>
</dbReference>
<keyword evidence="4" id="KW-0812">Transmembrane</keyword>
<comment type="subcellular location">
    <subcellularLocation>
        <location evidence="1">Cell membrane</location>
        <topology evidence="1">Single-pass membrane protein</topology>
    </subcellularLocation>
    <subcellularLocation>
        <location evidence="2">Membrane</location>
        <topology evidence="2">Single-pass type I membrane protein</topology>
    </subcellularLocation>
</comment>
<dbReference type="InterPro" id="IPR032675">
    <property type="entry name" value="LRR_dom_sf"/>
</dbReference>
<evidence type="ECO:0000256" key="2">
    <source>
        <dbReference type="ARBA" id="ARBA00004479"/>
    </source>
</evidence>
<keyword evidence="13" id="KW-1185">Reference proteome</keyword>
<keyword evidence="5" id="KW-0732">Signal</keyword>
<feature type="domain" description="Leucine-rich repeat-containing N-terminal plant-type" evidence="11">
    <location>
        <begin position="32"/>
        <end position="54"/>
    </location>
</feature>
<organism evidence="12 13">
    <name type="scientific">Corchorus olitorius</name>
    <dbReference type="NCBI Taxonomy" id="93759"/>
    <lineage>
        <taxon>Eukaryota</taxon>
        <taxon>Viridiplantae</taxon>
        <taxon>Streptophyta</taxon>
        <taxon>Embryophyta</taxon>
        <taxon>Tracheophyta</taxon>
        <taxon>Spermatophyta</taxon>
        <taxon>Magnoliopsida</taxon>
        <taxon>eudicotyledons</taxon>
        <taxon>Gunneridae</taxon>
        <taxon>Pentapetalae</taxon>
        <taxon>rosids</taxon>
        <taxon>malvids</taxon>
        <taxon>Malvales</taxon>
        <taxon>Malvaceae</taxon>
        <taxon>Grewioideae</taxon>
        <taxon>Apeibeae</taxon>
        <taxon>Corchorus</taxon>
    </lineage>
</organism>
<dbReference type="STRING" id="93759.A0A1R3I1Y0"/>
<evidence type="ECO:0000256" key="4">
    <source>
        <dbReference type="ARBA" id="ARBA00022692"/>
    </source>
</evidence>
<dbReference type="InterPro" id="IPR013210">
    <property type="entry name" value="LRR_N_plant-typ"/>
</dbReference>
<dbReference type="Pfam" id="PF08263">
    <property type="entry name" value="LRRNT_2"/>
    <property type="match status" value="1"/>
</dbReference>
<proteinExistence type="predicted"/>
<evidence type="ECO:0000313" key="13">
    <source>
        <dbReference type="Proteomes" id="UP000187203"/>
    </source>
</evidence>
<dbReference type="GO" id="GO:0005886">
    <property type="term" value="C:plasma membrane"/>
    <property type="evidence" value="ECO:0007669"/>
    <property type="project" value="UniProtKB-SubCell"/>
</dbReference>
<dbReference type="Proteomes" id="UP000187203">
    <property type="component" value="Unassembled WGS sequence"/>
</dbReference>
<accession>A0A1R3I1Y0</accession>
<name>A0A1R3I1Y0_9ROSI</name>
<evidence type="ECO:0000256" key="5">
    <source>
        <dbReference type="ARBA" id="ARBA00022729"/>
    </source>
</evidence>
<dbReference type="EMBL" id="AWUE01019071">
    <property type="protein sequence ID" value="OMO76596.1"/>
    <property type="molecule type" value="Genomic_DNA"/>
</dbReference>
<keyword evidence="7" id="KW-1133">Transmembrane helix</keyword>
<evidence type="ECO:0000256" key="3">
    <source>
        <dbReference type="ARBA" id="ARBA00022614"/>
    </source>
</evidence>
<dbReference type="Pfam" id="PF00560">
    <property type="entry name" value="LRR_1"/>
    <property type="match status" value="6"/>
</dbReference>
<keyword evidence="9" id="KW-0675">Receptor</keyword>
<dbReference type="Pfam" id="PF13855">
    <property type="entry name" value="LRR_8"/>
    <property type="match status" value="2"/>
</dbReference>
<keyword evidence="8" id="KW-0472">Membrane</keyword>
<evidence type="ECO:0000256" key="1">
    <source>
        <dbReference type="ARBA" id="ARBA00004162"/>
    </source>
</evidence>
<dbReference type="PANTHER" id="PTHR27000">
    <property type="entry name" value="LEUCINE-RICH REPEAT RECEPTOR-LIKE PROTEIN KINASE FAMILY PROTEIN-RELATED"/>
    <property type="match status" value="1"/>
</dbReference>
<evidence type="ECO:0000256" key="10">
    <source>
        <dbReference type="ARBA" id="ARBA00023180"/>
    </source>
</evidence>
<evidence type="ECO:0000313" key="12">
    <source>
        <dbReference type="EMBL" id="OMO76596.1"/>
    </source>
</evidence>
<protein>
    <recommendedName>
        <fullName evidence="11">Leucine-rich repeat-containing N-terminal plant-type domain-containing protein</fullName>
    </recommendedName>
</protein>
<keyword evidence="10" id="KW-0325">Glycoprotein</keyword>
<dbReference type="PANTHER" id="PTHR27000:SF787">
    <property type="entry name" value="RECEPTOR-LIKE PROTEIN 39"/>
    <property type="match status" value="1"/>
</dbReference>
<evidence type="ECO:0000259" key="11">
    <source>
        <dbReference type="Pfam" id="PF08263"/>
    </source>
</evidence>
<gene>
    <name evidence="12" type="ORF">COLO4_25517</name>
</gene>
<evidence type="ECO:0000256" key="9">
    <source>
        <dbReference type="ARBA" id="ARBA00023170"/>
    </source>
</evidence>
<dbReference type="SUPFAM" id="SSF52058">
    <property type="entry name" value="L domain-like"/>
    <property type="match status" value="2"/>
</dbReference>
<keyword evidence="6" id="KW-0677">Repeat</keyword>